<feature type="transmembrane region" description="Helical" evidence="1">
    <location>
        <begin position="64"/>
        <end position="88"/>
    </location>
</feature>
<dbReference type="AlphaFoldDB" id="A0A1X7K5T7"/>
<evidence type="ECO:0000313" key="2">
    <source>
        <dbReference type="EMBL" id="SMG36372.1"/>
    </source>
</evidence>
<protein>
    <recommendedName>
        <fullName evidence="4">UsfY protein</fullName>
    </recommendedName>
</protein>
<keyword evidence="1" id="KW-0812">Transmembrane</keyword>
<keyword evidence="1" id="KW-1133">Transmembrane helix</keyword>
<accession>A0A1X7K5T7</accession>
<gene>
    <name evidence="2" type="ORF">SAMN06296010_2147</name>
</gene>
<dbReference type="EMBL" id="FXAY01000003">
    <property type="protein sequence ID" value="SMG36372.1"/>
    <property type="molecule type" value="Genomic_DNA"/>
</dbReference>
<dbReference type="RefSeq" id="WP_085485787.1">
    <property type="nucleotide sequence ID" value="NZ_FXAY01000003.1"/>
</dbReference>
<evidence type="ECO:0000313" key="3">
    <source>
        <dbReference type="Proteomes" id="UP000193244"/>
    </source>
</evidence>
<evidence type="ECO:0008006" key="4">
    <source>
        <dbReference type="Google" id="ProtNLM"/>
    </source>
</evidence>
<dbReference type="OrthoDB" id="5125263at2"/>
<dbReference type="STRING" id="150121.SAMN06296010_2147"/>
<reference evidence="3" key="1">
    <citation type="submission" date="2017-04" db="EMBL/GenBank/DDBJ databases">
        <authorList>
            <person name="Varghese N."/>
            <person name="Submissions S."/>
        </authorList>
    </citation>
    <scope>NUCLEOTIDE SEQUENCE [LARGE SCALE GENOMIC DNA]</scope>
    <source>
        <strain evidence="3">VKM Ac-2510</strain>
    </source>
</reference>
<sequence length="106" mass="11256">MSANLPSEDRVPAEPFAWMSKTNPTGPYRFTLRSPASEAAMGIFLIVAGVGLVALLLADPSAPAIAMAVVLFVLAVGAGVLLLVMSVARARWIRAYKRVHGHVPPY</sequence>
<organism evidence="2 3">
    <name type="scientific">Agreia pratensis</name>
    <dbReference type="NCBI Taxonomy" id="150121"/>
    <lineage>
        <taxon>Bacteria</taxon>
        <taxon>Bacillati</taxon>
        <taxon>Actinomycetota</taxon>
        <taxon>Actinomycetes</taxon>
        <taxon>Micrococcales</taxon>
        <taxon>Microbacteriaceae</taxon>
        <taxon>Agreia</taxon>
    </lineage>
</organism>
<proteinExistence type="predicted"/>
<keyword evidence="3" id="KW-1185">Reference proteome</keyword>
<keyword evidence="1" id="KW-0472">Membrane</keyword>
<evidence type="ECO:0000256" key="1">
    <source>
        <dbReference type="SAM" id="Phobius"/>
    </source>
</evidence>
<feature type="transmembrane region" description="Helical" evidence="1">
    <location>
        <begin position="39"/>
        <end position="58"/>
    </location>
</feature>
<name>A0A1X7K5T7_9MICO</name>
<dbReference type="Proteomes" id="UP000193244">
    <property type="component" value="Unassembled WGS sequence"/>
</dbReference>